<protein>
    <recommendedName>
        <fullName evidence="3">Knr4/Smi1-like domain-containing protein</fullName>
    </recommendedName>
</protein>
<evidence type="ECO:0008006" key="3">
    <source>
        <dbReference type="Google" id="ProtNLM"/>
    </source>
</evidence>
<keyword evidence="2" id="KW-1185">Reference proteome</keyword>
<dbReference type="RefSeq" id="WP_344717214.1">
    <property type="nucleotide sequence ID" value="NZ_BAAAYG010000001.1"/>
</dbReference>
<reference evidence="2" key="1">
    <citation type="journal article" date="2019" name="Int. J. Syst. Evol. Microbiol.">
        <title>The Global Catalogue of Microorganisms (GCM) 10K type strain sequencing project: providing services to taxonomists for standard genome sequencing and annotation.</title>
        <authorList>
            <consortium name="The Broad Institute Genomics Platform"/>
            <consortium name="The Broad Institute Genome Sequencing Center for Infectious Disease"/>
            <person name="Wu L."/>
            <person name="Ma J."/>
        </authorList>
    </citation>
    <scope>NUCLEOTIDE SEQUENCE [LARGE SCALE GENOMIC DNA]</scope>
    <source>
        <strain evidence="2">JCM 11483</strain>
    </source>
</reference>
<evidence type="ECO:0000313" key="2">
    <source>
        <dbReference type="Proteomes" id="UP001501736"/>
    </source>
</evidence>
<gene>
    <name evidence="1" type="ORF">GCM10020260_00900</name>
</gene>
<comment type="caution">
    <text evidence="1">The sequence shown here is derived from an EMBL/GenBank/DDBJ whole genome shotgun (WGS) entry which is preliminary data.</text>
</comment>
<dbReference type="EMBL" id="BAAAYG010000001">
    <property type="protein sequence ID" value="GAA3278599.1"/>
    <property type="molecule type" value="Genomic_DNA"/>
</dbReference>
<dbReference type="Proteomes" id="UP001501736">
    <property type="component" value="Unassembled WGS sequence"/>
</dbReference>
<proteinExistence type="predicted"/>
<evidence type="ECO:0000313" key="1">
    <source>
        <dbReference type="EMBL" id="GAA3278599.1"/>
    </source>
</evidence>
<name>A0ABP6R5W6_9MICC</name>
<organism evidence="1 2">
    <name type="scientific">Nesterenkonia halobia</name>
    <dbReference type="NCBI Taxonomy" id="37922"/>
    <lineage>
        <taxon>Bacteria</taxon>
        <taxon>Bacillati</taxon>
        <taxon>Actinomycetota</taxon>
        <taxon>Actinomycetes</taxon>
        <taxon>Micrococcales</taxon>
        <taxon>Micrococcaceae</taxon>
        <taxon>Nesterenkonia</taxon>
    </lineage>
</organism>
<sequence length="142" mass="16134">MAEMLLEKYKGLVAKHLDDRWTPQEGYTAEELADQLAAADLPAGTSLPLALEEFYRAVGRCEELMEAHCFFFDPDELIVEDGHLLFLEDEEEQFAWGVPVEALDVPDPLVRRRANSTGAWHDEDATVGEFILDLLDFSFEEE</sequence>
<accession>A0ABP6R5W6</accession>